<sequence>MEYVLKVTFLIFITNIIYINQINLKDIRKNQKAIFLSAIGITQNVSAKFRDSVQVNLILKLPFQLTIHHYLTTIRSWQIY</sequence>
<comment type="caution">
    <text evidence="2">The sequence shown here is derived from an EMBL/GenBank/DDBJ whole genome shotgun (WGS) entry which is preliminary data.</text>
</comment>
<gene>
    <name evidence="2" type="ORF">PPRIM_AZ9-3.1.T2940008</name>
</gene>
<keyword evidence="1" id="KW-1133">Transmembrane helix</keyword>
<feature type="transmembrane region" description="Helical" evidence="1">
    <location>
        <begin position="6"/>
        <end position="24"/>
    </location>
</feature>
<keyword evidence="1" id="KW-0812">Transmembrane</keyword>
<name>A0A8S1QVC2_PARPR</name>
<evidence type="ECO:0000313" key="3">
    <source>
        <dbReference type="Proteomes" id="UP000688137"/>
    </source>
</evidence>
<keyword evidence="3" id="KW-1185">Reference proteome</keyword>
<dbReference type="EMBL" id="CAJJDM010000303">
    <property type="protein sequence ID" value="CAD8119172.1"/>
    <property type="molecule type" value="Genomic_DNA"/>
</dbReference>
<evidence type="ECO:0000313" key="2">
    <source>
        <dbReference type="EMBL" id="CAD8119172.1"/>
    </source>
</evidence>
<dbReference type="Proteomes" id="UP000688137">
    <property type="component" value="Unassembled WGS sequence"/>
</dbReference>
<keyword evidence="1" id="KW-0472">Membrane</keyword>
<dbReference type="AlphaFoldDB" id="A0A8S1QVC2"/>
<organism evidence="2 3">
    <name type="scientific">Paramecium primaurelia</name>
    <dbReference type="NCBI Taxonomy" id="5886"/>
    <lineage>
        <taxon>Eukaryota</taxon>
        <taxon>Sar</taxon>
        <taxon>Alveolata</taxon>
        <taxon>Ciliophora</taxon>
        <taxon>Intramacronucleata</taxon>
        <taxon>Oligohymenophorea</taxon>
        <taxon>Peniculida</taxon>
        <taxon>Parameciidae</taxon>
        <taxon>Paramecium</taxon>
    </lineage>
</organism>
<reference evidence="2" key="1">
    <citation type="submission" date="2021-01" db="EMBL/GenBank/DDBJ databases">
        <authorList>
            <consortium name="Genoscope - CEA"/>
            <person name="William W."/>
        </authorList>
    </citation>
    <scope>NUCLEOTIDE SEQUENCE</scope>
</reference>
<evidence type="ECO:0000256" key="1">
    <source>
        <dbReference type="SAM" id="Phobius"/>
    </source>
</evidence>
<accession>A0A8S1QVC2</accession>
<protein>
    <submittedName>
        <fullName evidence="2">Uncharacterized protein</fullName>
    </submittedName>
</protein>
<proteinExistence type="predicted"/>